<name>A0ABX0SYK3_9PSEU</name>
<accession>A0ABX0SYK3</accession>
<evidence type="ECO:0000313" key="2">
    <source>
        <dbReference type="EMBL" id="NIH82051.1"/>
    </source>
</evidence>
<feature type="signal peptide" evidence="1">
    <location>
        <begin position="1"/>
        <end position="26"/>
    </location>
</feature>
<dbReference type="NCBIfam" id="NF040603">
    <property type="entry name" value="choice_anch_P"/>
    <property type="match status" value="1"/>
</dbReference>
<keyword evidence="1" id="KW-0732">Signal</keyword>
<proteinExistence type="predicted"/>
<feature type="chain" id="PRO_5046206901" description="Secreted protein" evidence="1">
    <location>
        <begin position="27"/>
        <end position="216"/>
    </location>
</feature>
<sequence>MRRARRIVTAAVLCGGLVAAPGSAQAQPGATGAGSVGAADIAVNGTPAHADPIAPCVVDATPAGRTDPVTVGTRTKYGLGSSTCTRNADGTASVKVTGQRFETSVLQQFGGPVIKVRTFGAGCTTTANGSNGTMELGNVTGITVPQNIPPNHTITVPGTTPGAPPMAEVVLNELIVPVPADGSLTTNAMHIKLFPQGGPASGDILVGSARCSPFGF</sequence>
<comment type="caution">
    <text evidence="2">The sequence shown here is derived from an EMBL/GenBank/DDBJ whole genome shotgun (WGS) entry which is preliminary data.</text>
</comment>
<reference evidence="2 3" key="1">
    <citation type="submission" date="2020-03" db="EMBL/GenBank/DDBJ databases">
        <title>Sequencing the genomes of 1000 actinobacteria strains.</title>
        <authorList>
            <person name="Klenk H.-P."/>
        </authorList>
    </citation>
    <scope>NUCLEOTIDE SEQUENCE [LARGE SCALE GENOMIC DNA]</scope>
    <source>
        <strain evidence="2 3">DSM 45668</strain>
    </source>
</reference>
<keyword evidence="3" id="KW-1185">Reference proteome</keyword>
<evidence type="ECO:0000256" key="1">
    <source>
        <dbReference type="SAM" id="SignalP"/>
    </source>
</evidence>
<dbReference type="Proteomes" id="UP000754495">
    <property type="component" value="Unassembled WGS sequence"/>
</dbReference>
<evidence type="ECO:0008006" key="4">
    <source>
        <dbReference type="Google" id="ProtNLM"/>
    </source>
</evidence>
<protein>
    <recommendedName>
        <fullName evidence="4">Secreted protein</fullName>
    </recommendedName>
</protein>
<dbReference type="EMBL" id="JAANOU010000001">
    <property type="protein sequence ID" value="NIH82051.1"/>
    <property type="molecule type" value="Genomic_DNA"/>
</dbReference>
<organism evidence="2 3">
    <name type="scientific">Amycolatopsis viridis</name>
    <dbReference type="NCBI Taxonomy" id="185678"/>
    <lineage>
        <taxon>Bacteria</taxon>
        <taxon>Bacillati</taxon>
        <taxon>Actinomycetota</taxon>
        <taxon>Actinomycetes</taxon>
        <taxon>Pseudonocardiales</taxon>
        <taxon>Pseudonocardiaceae</taxon>
        <taxon>Amycolatopsis</taxon>
    </lineage>
</organism>
<gene>
    <name evidence="2" type="ORF">FHX46_004581</name>
</gene>
<dbReference type="RefSeq" id="WP_167118746.1">
    <property type="nucleotide sequence ID" value="NZ_JAANOU010000001.1"/>
</dbReference>
<evidence type="ECO:0000313" key="3">
    <source>
        <dbReference type="Proteomes" id="UP000754495"/>
    </source>
</evidence>